<feature type="DNA-binding region" description="H-T-H motif" evidence="4">
    <location>
        <begin position="35"/>
        <end position="54"/>
    </location>
</feature>
<name>A0A4Y8Q8T0_9BACL</name>
<dbReference type="SUPFAM" id="SSF48498">
    <property type="entry name" value="Tetracyclin repressor-like, C-terminal domain"/>
    <property type="match status" value="1"/>
</dbReference>
<dbReference type="PROSITE" id="PS50977">
    <property type="entry name" value="HTH_TETR_2"/>
    <property type="match status" value="1"/>
</dbReference>
<dbReference type="GO" id="GO:0003677">
    <property type="term" value="F:DNA binding"/>
    <property type="evidence" value="ECO:0007669"/>
    <property type="project" value="UniProtKB-UniRule"/>
</dbReference>
<organism evidence="6 7">
    <name type="scientific">Paenibacillus athensensis</name>
    <dbReference type="NCBI Taxonomy" id="1967502"/>
    <lineage>
        <taxon>Bacteria</taxon>
        <taxon>Bacillati</taxon>
        <taxon>Bacillota</taxon>
        <taxon>Bacilli</taxon>
        <taxon>Bacillales</taxon>
        <taxon>Paenibacillaceae</taxon>
        <taxon>Paenibacillus</taxon>
    </lineage>
</organism>
<keyword evidence="7" id="KW-1185">Reference proteome</keyword>
<dbReference type="EMBL" id="MYFO01000003">
    <property type="protein sequence ID" value="TFE90981.1"/>
    <property type="molecule type" value="Genomic_DNA"/>
</dbReference>
<dbReference type="Pfam" id="PF00440">
    <property type="entry name" value="TetR_N"/>
    <property type="match status" value="1"/>
</dbReference>
<dbReference type="PANTHER" id="PTHR47506:SF1">
    <property type="entry name" value="HTH-TYPE TRANSCRIPTIONAL REGULATOR YJDC"/>
    <property type="match status" value="1"/>
</dbReference>
<evidence type="ECO:0000256" key="3">
    <source>
        <dbReference type="ARBA" id="ARBA00023163"/>
    </source>
</evidence>
<evidence type="ECO:0000259" key="5">
    <source>
        <dbReference type="PROSITE" id="PS50977"/>
    </source>
</evidence>
<keyword evidence="3" id="KW-0804">Transcription</keyword>
<protein>
    <recommendedName>
        <fullName evidence="5">HTH tetR-type domain-containing protein</fullName>
    </recommendedName>
</protein>
<dbReference type="SUPFAM" id="SSF46689">
    <property type="entry name" value="Homeodomain-like"/>
    <property type="match status" value="1"/>
</dbReference>
<keyword evidence="2 4" id="KW-0238">DNA-binding</keyword>
<dbReference type="InterPro" id="IPR036271">
    <property type="entry name" value="Tet_transcr_reg_TetR-rel_C_sf"/>
</dbReference>
<reference evidence="6 7" key="1">
    <citation type="submission" date="2017-03" db="EMBL/GenBank/DDBJ databases">
        <title>Isolation of Levoglucosan Utilizing Bacteria.</title>
        <authorList>
            <person name="Arya A.S."/>
        </authorList>
    </citation>
    <scope>NUCLEOTIDE SEQUENCE [LARGE SCALE GENOMIC DNA]</scope>
    <source>
        <strain evidence="6 7">MEC069</strain>
    </source>
</reference>
<dbReference type="InterPro" id="IPR009057">
    <property type="entry name" value="Homeodomain-like_sf"/>
</dbReference>
<accession>A0A4Y8Q8T0</accession>
<dbReference type="RefSeq" id="WP_134749937.1">
    <property type="nucleotide sequence ID" value="NZ_MYFO02000007.1"/>
</dbReference>
<evidence type="ECO:0000256" key="4">
    <source>
        <dbReference type="PROSITE-ProRule" id="PRU00335"/>
    </source>
</evidence>
<evidence type="ECO:0000256" key="1">
    <source>
        <dbReference type="ARBA" id="ARBA00023015"/>
    </source>
</evidence>
<feature type="domain" description="HTH tetR-type" evidence="5">
    <location>
        <begin position="12"/>
        <end position="72"/>
    </location>
</feature>
<dbReference type="PANTHER" id="PTHR47506">
    <property type="entry name" value="TRANSCRIPTIONAL REGULATORY PROTEIN"/>
    <property type="match status" value="1"/>
</dbReference>
<sequence length="201" mass="22223">MTDADKQLQAPSATLQLLLDTTEQLIREKGCRNTTLQDIMERTHLSKGAIYHYVTGKDELFGMILRAKMNATNERFNEVVGEVQGPDPTLPIQMIAGSIDNSSGGQDVTGKIFMYLLSQNDNPKVAAILKNGYVFSQRTAADWIRVGQQAGAIPQEVDAEKMASIFMVFAYGLRVQNLIVADDAGRLELKDIFQVLLRSLS</sequence>
<dbReference type="AlphaFoldDB" id="A0A4Y8Q8T0"/>
<evidence type="ECO:0000313" key="7">
    <source>
        <dbReference type="Proteomes" id="UP000298246"/>
    </source>
</evidence>
<dbReference type="Proteomes" id="UP000298246">
    <property type="component" value="Unassembled WGS sequence"/>
</dbReference>
<evidence type="ECO:0000313" key="6">
    <source>
        <dbReference type="EMBL" id="TFE90981.1"/>
    </source>
</evidence>
<dbReference type="OrthoDB" id="9814703at2"/>
<keyword evidence="1" id="KW-0805">Transcription regulation</keyword>
<comment type="caution">
    <text evidence="6">The sequence shown here is derived from an EMBL/GenBank/DDBJ whole genome shotgun (WGS) entry which is preliminary data.</text>
</comment>
<evidence type="ECO:0000256" key="2">
    <source>
        <dbReference type="ARBA" id="ARBA00023125"/>
    </source>
</evidence>
<dbReference type="Gene3D" id="1.10.357.10">
    <property type="entry name" value="Tetracycline Repressor, domain 2"/>
    <property type="match status" value="1"/>
</dbReference>
<proteinExistence type="predicted"/>
<gene>
    <name evidence="6" type="ORF">B5M42_03925</name>
</gene>
<dbReference type="InterPro" id="IPR001647">
    <property type="entry name" value="HTH_TetR"/>
</dbReference>